<sequence>MNVVTTLEQIKNNIAELERGRRARNEEQAEYRTLIKRGTCFLPYEAQTGLSFAPSRFVGYIDNKLATHANNPGRDGRVTNAAINAVLGSKPIINTVLDKAYFSFCESIGVNPSKTGTFGVERKYWISPEVSELLDEIAEKDVSQNPNLTETEKQQLVKARIGQGAFRESLISMWSKCCVTGCEYVSILRASHIKPWRDSTNAERLDKFNGLLLSPNFDALFDKGLISFTDSGEVLISKALPTAARKALGCSNDAKVCLQPAHIKYMKWHRDKVFVDAAA</sequence>
<name>A0ABR6XIW7_9BURK</name>
<keyword evidence="2" id="KW-0255">Endonuclease</keyword>
<evidence type="ECO:0000313" key="2">
    <source>
        <dbReference type="EMBL" id="MBC3812859.1"/>
    </source>
</evidence>
<dbReference type="Proteomes" id="UP000637632">
    <property type="component" value="Unassembled WGS sequence"/>
</dbReference>
<comment type="caution">
    <text evidence="2">The sequence shown here is derived from an EMBL/GenBank/DDBJ whole genome shotgun (WGS) entry which is preliminary data.</text>
</comment>
<accession>A0ABR6XIW7</accession>
<keyword evidence="2" id="KW-0378">Hydrolase</keyword>
<protein>
    <submittedName>
        <fullName evidence="2">HNH endonuclease</fullName>
    </submittedName>
</protein>
<organism evidence="2 3">
    <name type="scientific">Undibacterium aquatile</name>
    <dbReference type="NCBI Taxonomy" id="1537398"/>
    <lineage>
        <taxon>Bacteria</taxon>
        <taxon>Pseudomonadati</taxon>
        <taxon>Pseudomonadota</taxon>
        <taxon>Betaproteobacteria</taxon>
        <taxon>Burkholderiales</taxon>
        <taxon>Oxalobacteraceae</taxon>
        <taxon>Undibacterium</taxon>
    </lineage>
</organism>
<evidence type="ECO:0000313" key="3">
    <source>
        <dbReference type="Proteomes" id="UP000637632"/>
    </source>
</evidence>
<keyword evidence="3" id="KW-1185">Reference proteome</keyword>
<evidence type="ECO:0000259" key="1">
    <source>
        <dbReference type="Pfam" id="PF13391"/>
    </source>
</evidence>
<gene>
    <name evidence="2" type="ORF">H8K26_15550</name>
</gene>
<dbReference type="RefSeq" id="WP_190480764.1">
    <property type="nucleotide sequence ID" value="NZ_JACOFT010000006.1"/>
</dbReference>
<dbReference type="InterPro" id="IPR003615">
    <property type="entry name" value="HNH_nuc"/>
</dbReference>
<dbReference type="GO" id="GO:0004519">
    <property type="term" value="F:endonuclease activity"/>
    <property type="evidence" value="ECO:0007669"/>
    <property type="project" value="UniProtKB-KW"/>
</dbReference>
<keyword evidence="2" id="KW-0540">Nuclease</keyword>
<dbReference type="Pfam" id="PF13391">
    <property type="entry name" value="HNH_2"/>
    <property type="match status" value="1"/>
</dbReference>
<reference evidence="2 3" key="1">
    <citation type="submission" date="2020-08" db="EMBL/GenBank/DDBJ databases">
        <title>Novel species isolated from subtropical streams in China.</title>
        <authorList>
            <person name="Lu H."/>
        </authorList>
    </citation>
    <scope>NUCLEOTIDE SEQUENCE [LARGE SCALE GENOMIC DNA]</scope>
    <source>
        <strain evidence="2 3">CCTCC AB 2015119</strain>
    </source>
</reference>
<feature type="domain" description="HNH nuclease" evidence="1">
    <location>
        <begin position="177"/>
        <end position="228"/>
    </location>
</feature>
<proteinExistence type="predicted"/>
<dbReference type="EMBL" id="JACOFT010000006">
    <property type="protein sequence ID" value="MBC3812859.1"/>
    <property type="molecule type" value="Genomic_DNA"/>
</dbReference>